<dbReference type="EMBL" id="PGCJ01000093">
    <property type="protein sequence ID" value="PLW49903.1"/>
    <property type="molecule type" value="Genomic_DNA"/>
</dbReference>
<gene>
    <name evidence="2" type="ORF">PCANC_07128</name>
</gene>
<keyword evidence="3" id="KW-1185">Reference proteome</keyword>
<protein>
    <submittedName>
        <fullName evidence="2">Uncharacterized protein</fullName>
    </submittedName>
</protein>
<evidence type="ECO:0000313" key="2">
    <source>
        <dbReference type="EMBL" id="PLW49903.1"/>
    </source>
</evidence>
<feature type="compositionally biased region" description="Polar residues" evidence="1">
    <location>
        <begin position="1"/>
        <end position="16"/>
    </location>
</feature>
<proteinExistence type="predicted"/>
<comment type="caution">
    <text evidence="2">The sequence shown here is derived from an EMBL/GenBank/DDBJ whole genome shotgun (WGS) entry which is preliminary data.</text>
</comment>
<dbReference type="Proteomes" id="UP000235388">
    <property type="component" value="Unassembled WGS sequence"/>
</dbReference>
<accession>A0A2N5VIT4</accession>
<organism evidence="2 3">
    <name type="scientific">Puccinia coronata f. sp. avenae</name>
    <dbReference type="NCBI Taxonomy" id="200324"/>
    <lineage>
        <taxon>Eukaryota</taxon>
        <taxon>Fungi</taxon>
        <taxon>Dikarya</taxon>
        <taxon>Basidiomycota</taxon>
        <taxon>Pucciniomycotina</taxon>
        <taxon>Pucciniomycetes</taxon>
        <taxon>Pucciniales</taxon>
        <taxon>Pucciniaceae</taxon>
        <taxon>Puccinia</taxon>
    </lineage>
</organism>
<reference evidence="2 3" key="1">
    <citation type="submission" date="2017-11" db="EMBL/GenBank/DDBJ databases">
        <title>De novo assembly and phasing of dikaryotic genomes from two isolates of Puccinia coronata f. sp. avenae, the causal agent of oat crown rust.</title>
        <authorList>
            <person name="Miller M.E."/>
            <person name="Zhang Y."/>
            <person name="Omidvar V."/>
            <person name="Sperschneider J."/>
            <person name="Schwessinger B."/>
            <person name="Raley C."/>
            <person name="Palmer J.M."/>
            <person name="Garnica D."/>
            <person name="Upadhyaya N."/>
            <person name="Rathjen J."/>
            <person name="Taylor J.M."/>
            <person name="Park R.F."/>
            <person name="Dodds P.N."/>
            <person name="Hirsch C.D."/>
            <person name="Kianian S.F."/>
            <person name="Figueroa M."/>
        </authorList>
    </citation>
    <scope>NUCLEOTIDE SEQUENCE [LARGE SCALE GENOMIC DNA]</scope>
    <source>
        <strain evidence="2">12NC29</strain>
    </source>
</reference>
<evidence type="ECO:0000256" key="1">
    <source>
        <dbReference type="SAM" id="MobiDB-lite"/>
    </source>
</evidence>
<dbReference type="AlphaFoldDB" id="A0A2N5VIT4"/>
<evidence type="ECO:0000313" key="3">
    <source>
        <dbReference type="Proteomes" id="UP000235388"/>
    </source>
</evidence>
<sequence>MALAGTSQAHLLSTSVHDNRLTSPKDLNDFDSGANLKLNSMKYSQADSATF</sequence>
<name>A0A2N5VIT4_9BASI</name>
<feature type="region of interest" description="Disordered" evidence="1">
    <location>
        <begin position="1"/>
        <end position="31"/>
    </location>
</feature>